<dbReference type="PhylomeDB" id="T1IIR2"/>
<dbReference type="Proteomes" id="UP000014500">
    <property type="component" value="Unassembled WGS sequence"/>
</dbReference>
<protein>
    <submittedName>
        <fullName evidence="1">Uncharacterized protein</fullName>
    </submittedName>
</protein>
<dbReference type="AlphaFoldDB" id="T1IIR2"/>
<proteinExistence type="predicted"/>
<evidence type="ECO:0000313" key="1">
    <source>
        <dbReference type="EnsemblMetazoa" id="SMAR000765-PA"/>
    </source>
</evidence>
<sequence length="80" mass="9139">MATIIVYQLLTVLNILYWIAAINQNPNNSCTGENCYEPHSPFIKCSYLPLEFLNCILPDEVELNESRRAELGYGCTKVIR</sequence>
<dbReference type="EMBL" id="JH430212">
    <property type="status" value="NOT_ANNOTATED_CDS"/>
    <property type="molecule type" value="Genomic_DNA"/>
</dbReference>
<dbReference type="HOGENOM" id="CLU_2592797_0_0_1"/>
<keyword evidence="2" id="KW-1185">Reference proteome</keyword>
<evidence type="ECO:0000313" key="2">
    <source>
        <dbReference type="Proteomes" id="UP000014500"/>
    </source>
</evidence>
<reference evidence="1" key="2">
    <citation type="submission" date="2015-02" db="UniProtKB">
        <authorList>
            <consortium name="EnsemblMetazoa"/>
        </authorList>
    </citation>
    <scope>IDENTIFICATION</scope>
</reference>
<dbReference type="EnsemblMetazoa" id="SMAR000765-RA">
    <property type="protein sequence ID" value="SMAR000765-PA"/>
    <property type="gene ID" value="SMAR000765"/>
</dbReference>
<reference evidence="2" key="1">
    <citation type="submission" date="2011-05" db="EMBL/GenBank/DDBJ databases">
        <authorList>
            <person name="Richards S.R."/>
            <person name="Qu J."/>
            <person name="Jiang H."/>
            <person name="Jhangiani S.N."/>
            <person name="Agravi P."/>
            <person name="Goodspeed R."/>
            <person name="Gross S."/>
            <person name="Mandapat C."/>
            <person name="Jackson L."/>
            <person name="Mathew T."/>
            <person name="Pu L."/>
            <person name="Thornton R."/>
            <person name="Saada N."/>
            <person name="Wilczek-Boney K.B."/>
            <person name="Lee S."/>
            <person name="Kovar C."/>
            <person name="Wu Y."/>
            <person name="Scherer S.E."/>
            <person name="Worley K.C."/>
            <person name="Muzny D.M."/>
            <person name="Gibbs R."/>
        </authorList>
    </citation>
    <scope>NUCLEOTIDE SEQUENCE</scope>
    <source>
        <strain evidence="2">Brora</strain>
    </source>
</reference>
<name>T1IIR2_STRMM</name>
<organism evidence="1 2">
    <name type="scientific">Strigamia maritima</name>
    <name type="common">European centipede</name>
    <name type="synonym">Geophilus maritimus</name>
    <dbReference type="NCBI Taxonomy" id="126957"/>
    <lineage>
        <taxon>Eukaryota</taxon>
        <taxon>Metazoa</taxon>
        <taxon>Ecdysozoa</taxon>
        <taxon>Arthropoda</taxon>
        <taxon>Myriapoda</taxon>
        <taxon>Chilopoda</taxon>
        <taxon>Pleurostigmophora</taxon>
        <taxon>Geophilomorpha</taxon>
        <taxon>Linotaeniidae</taxon>
        <taxon>Strigamia</taxon>
    </lineage>
</organism>
<accession>T1IIR2</accession>